<accession>A0A0F9TTU0</accession>
<dbReference type="AlphaFoldDB" id="A0A0F9TTU0"/>
<dbReference type="EMBL" id="LAZR01001013">
    <property type="protein sequence ID" value="KKN52551.1"/>
    <property type="molecule type" value="Genomic_DNA"/>
</dbReference>
<comment type="caution">
    <text evidence="1">The sequence shown here is derived from an EMBL/GenBank/DDBJ whole genome shotgun (WGS) entry which is preliminary data.</text>
</comment>
<reference evidence="1" key="1">
    <citation type="journal article" date="2015" name="Nature">
        <title>Complex archaea that bridge the gap between prokaryotes and eukaryotes.</title>
        <authorList>
            <person name="Spang A."/>
            <person name="Saw J.H."/>
            <person name="Jorgensen S.L."/>
            <person name="Zaremba-Niedzwiedzka K."/>
            <person name="Martijn J."/>
            <person name="Lind A.E."/>
            <person name="van Eijk R."/>
            <person name="Schleper C."/>
            <person name="Guy L."/>
            <person name="Ettema T.J."/>
        </authorList>
    </citation>
    <scope>NUCLEOTIDE SEQUENCE</scope>
</reference>
<proteinExistence type="predicted"/>
<organism evidence="1">
    <name type="scientific">marine sediment metagenome</name>
    <dbReference type="NCBI Taxonomy" id="412755"/>
    <lineage>
        <taxon>unclassified sequences</taxon>
        <taxon>metagenomes</taxon>
        <taxon>ecological metagenomes</taxon>
    </lineage>
</organism>
<evidence type="ECO:0000313" key="1">
    <source>
        <dbReference type="EMBL" id="KKN52551.1"/>
    </source>
</evidence>
<sequence>MNDKQRSEKLLGVLRRHNEEVYEIVEDWKSSQEMVCKDQEVRIAGFGGGDIVIKFKHDPYYSNEHTHVEIWTRGYKIGSFHITEKKFEFFRDDKSFECKIY</sequence>
<gene>
    <name evidence="1" type="ORF">LCGC14_0611030</name>
</gene>
<name>A0A0F9TTU0_9ZZZZ</name>
<protein>
    <submittedName>
        <fullName evidence="1">Uncharacterized protein</fullName>
    </submittedName>
</protein>